<evidence type="ECO:0000313" key="3">
    <source>
        <dbReference type="Proteomes" id="UP001056708"/>
    </source>
</evidence>
<protein>
    <submittedName>
        <fullName evidence="2">Helix-turn-helix transcriptional regulator</fullName>
    </submittedName>
</protein>
<organism evidence="2 3">
    <name type="scientific">Phormidium yuhuli AB48</name>
    <dbReference type="NCBI Taxonomy" id="2940671"/>
    <lineage>
        <taxon>Bacteria</taxon>
        <taxon>Bacillati</taxon>
        <taxon>Cyanobacteriota</taxon>
        <taxon>Cyanophyceae</taxon>
        <taxon>Oscillatoriophycideae</taxon>
        <taxon>Oscillatoriales</taxon>
        <taxon>Oscillatoriaceae</taxon>
        <taxon>Phormidium</taxon>
        <taxon>Phormidium yuhuli</taxon>
    </lineage>
</organism>
<gene>
    <name evidence="2" type="ORF">NEA10_02745</name>
</gene>
<dbReference type="Gene3D" id="1.10.10.10">
    <property type="entry name" value="Winged helix-like DNA-binding domain superfamily/Winged helix DNA-binding domain"/>
    <property type="match status" value="1"/>
</dbReference>
<dbReference type="EMBL" id="CP098611">
    <property type="protein sequence ID" value="USR91662.1"/>
    <property type="molecule type" value="Genomic_DNA"/>
</dbReference>
<evidence type="ECO:0000313" key="2">
    <source>
        <dbReference type="EMBL" id="USR91662.1"/>
    </source>
</evidence>
<dbReference type="RefSeq" id="WP_252663688.1">
    <property type="nucleotide sequence ID" value="NZ_CP098611.1"/>
</dbReference>
<reference evidence="2" key="1">
    <citation type="submission" date="2022-06" db="EMBL/GenBank/DDBJ databases">
        <title>Genome sequence of Phormidium yuhuli AB48 isolated from an industrial photobioreactor environment.</title>
        <authorList>
            <person name="Qiu Y."/>
            <person name="Noonan A.J.C."/>
            <person name="Dofher K."/>
            <person name="Koch M."/>
            <person name="Kieft B."/>
            <person name="Lin X."/>
            <person name="Ziels R.M."/>
            <person name="Hallam S.J."/>
        </authorList>
    </citation>
    <scope>NUCLEOTIDE SEQUENCE</scope>
    <source>
        <strain evidence="2">AB48</strain>
    </source>
</reference>
<evidence type="ECO:0000256" key="1">
    <source>
        <dbReference type="SAM" id="MobiDB-lite"/>
    </source>
</evidence>
<name>A0ABY5AR08_9CYAN</name>
<sequence>MVLHLYGNPDFQAKSSASKPDSRQSDLPLDNRELTDNQRRAIAKLTSFHLTPAQIAEALGLSLEQVQHHIKP</sequence>
<proteinExistence type="predicted"/>
<dbReference type="Proteomes" id="UP001056708">
    <property type="component" value="Chromosome"/>
</dbReference>
<keyword evidence="3" id="KW-1185">Reference proteome</keyword>
<dbReference type="InterPro" id="IPR036388">
    <property type="entry name" value="WH-like_DNA-bd_sf"/>
</dbReference>
<accession>A0ABY5AR08</accession>
<feature type="region of interest" description="Disordered" evidence="1">
    <location>
        <begin position="1"/>
        <end position="35"/>
    </location>
</feature>
<feature type="compositionally biased region" description="Basic and acidic residues" evidence="1">
    <location>
        <begin position="20"/>
        <end position="35"/>
    </location>
</feature>